<dbReference type="PANTHER" id="PTHR11635:SF152">
    <property type="entry name" value="CAMP-DEPENDENT PROTEIN KINASE TYPE I REGULATORY SUBUNIT-RELATED"/>
    <property type="match status" value="1"/>
</dbReference>
<dbReference type="Gene3D" id="2.60.120.10">
    <property type="entry name" value="Jelly Rolls"/>
    <property type="match status" value="2"/>
</dbReference>
<comment type="caution">
    <text evidence="12">The sequence shown here is derived from an EMBL/GenBank/DDBJ whole genome shotgun (WGS) entry which is preliminary data.</text>
</comment>
<dbReference type="GO" id="GO:0004862">
    <property type="term" value="F:cAMP-dependent protein kinase inhibitor activity"/>
    <property type="evidence" value="ECO:0007669"/>
    <property type="project" value="TreeGrafter"/>
</dbReference>
<feature type="compositionally biased region" description="Basic and acidic residues" evidence="10">
    <location>
        <begin position="130"/>
        <end position="141"/>
    </location>
</feature>
<dbReference type="InterPro" id="IPR050503">
    <property type="entry name" value="cAMP-dep_PK_reg_su-like"/>
</dbReference>
<feature type="compositionally biased region" description="Low complexity" evidence="10">
    <location>
        <begin position="84"/>
        <end position="106"/>
    </location>
</feature>
<dbReference type="PROSITE" id="PS50042">
    <property type="entry name" value="CNMP_BINDING_3"/>
    <property type="match status" value="2"/>
</dbReference>
<feature type="domain" description="Cyclic nucleotide-binding" evidence="11">
    <location>
        <begin position="265"/>
        <end position="386"/>
    </location>
</feature>
<dbReference type="GO" id="GO:0034236">
    <property type="term" value="F:protein kinase A catalytic subunit binding"/>
    <property type="evidence" value="ECO:0007669"/>
    <property type="project" value="TreeGrafter"/>
</dbReference>
<evidence type="ECO:0000256" key="3">
    <source>
        <dbReference type="ARBA" id="ARBA00022553"/>
    </source>
</evidence>
<dbReference type="GO" id="GO:0005829">
    <property type="term" value="C:cytosol"/>
    <property type="evidence" value="ECO:0007669"/>
    <property type="project" value="TreeGrafter"/>
</dbReference>
<accession>A0A9W7XZC5</accession>
<dbReference type="GO" id="GO:0033554">
    <property type="term" value="P:cellular response to stress"/>
    <property type="evidence" value="ECO:0007669"/>
    <property type="project" value="UniProtKB-ARBA"/>
</dbReference>
<dbReference type="GO" id="GO:0005952">
    <property type="term" value="C:cAMP-dependent protein kinase complex"/>
    <property type="evidence" value="ECO:0007669"/>
    <property type="project" value="InterPro"/>
</dbReference>
<dbReference type="PRINTS" id="PR00103">
    <property type="entry name" value="CAMPKINASE"/>
</dbReference>
<evidence type="ECO:0000313" key="12">
    <source>
        <dbReference type="EMBL" id="KAJ1723886.1"/>
    </source>
</evidence>
<feature type="region of interest" description="Disordered" evidence="10">
    <location>
        <begin position="84"/>
        <end position="152"/>
    </location>
</feature>
<keyword evidence="3" id="KW-0597">Phosphoprotein</keyword>
<evidence type="ECO:0000256" key="4">
    <source>
        <dbReference type="ARBA" id="ARBA00022566"/>
    </source>
</evidence>
<evidence type="ECO:0000256" key="1">
    <source>
        <dbReference type="ARBA" id="ARBA00005753"/>
    </source>
</evidence>
<dbReference type="FunFam" id="2.60.120.10:FF:000006">
    <property type="entry name" value="cAMP-dependent protein kinase type I-alpha regulatory subunit"/>
    <property type="match status" value="1"/>
</dbReference>
<keyword evidence="7 8" id="KW-0114">cAMP</keyword>
<organism evidence="12 13">
    <name type="scientific">Coemansia erecta</name>
    <dbReference type="NCBI Taxonomy" id="147472"/>
    <lineage>
        <taxon>Eukaryota</taxon>
        <taxon>Fungi</taxon>
        <taxon>Fungi incertae sedis</taxon>
        <taxon>Zoopagomycota</taxon>
        <taxon>Kickxellomycotina</taxon>
        <taxon>Kickxellomycetes</taxon>
        <taxon>Kickxellales</taxon>
        <taxon>Kickxellaceae</taxon>
        <taxon>Coemansia</taxon>
    </lineage>
</organism>
<evidence type="ECO:0000256" key="7">
    <source>
        <dbReference type="ARBA" id="ARBA00023149"/>
    </source>
</evidence>
<feature type="binding site" evidence="9">
    <location>
        <position position="472"/>
    </location>
    <ligand>
        <name>3',5'-cyclic AMP</name>
        <dbReference type="ChEBI" id="CHEBI:58165"/>
        <label>2</label>
    </ligand>
</feature>
<dbReference type="OrthoDB" id="417078at2759"/>
<dbReference type="Pfam" id="PF02197">
    <property type="entry name" value="RIIa"/>
    <property type="match status" value="1"/>
</dbReference>
<gene>
    <name evidence="12" type="ORF">LPJ53_001795</name>
</gene>
<reference evidence="12" key="1">
    <citation type="submission" date="2022-07" db="EMBL/GenBank/DDBJ databases">
        <title>Phylogenomic reconstructions and comparative analyses of Kickxellomycotina fungi.</title>
        <authorList>
            <person name="Reynolds N.K."/>
            <person name="Stajich J.E."/>
            <person name="Barry K."/>
            <person name="Grigoriev I.V."/>
            <person name="Crous P."/>
            <person name="Smith M.E."/>
        </authorList>
    </citation>
    <scope>NUCLEOTIDE SEQUENCE</scope>
    <source>
        <strain evidence="12">NBRC 32514</strain>
    </source>
</reference>
<dbReference type="SMART" id="SM00394">
    <property type="entry name" value="RIIa"/>
    <property type="match status" value="1"/>
</dbReference>
<dbReference type="SUPFAM" id="SSF51206">
    <property type="entry name" value="cAMP-binding domain-like"/>
    <property type="match status" value="2"/>
</dbReference>
<evidence type="ECO:0000259" key="11">
    <source>
        <dbReference type="PROSITE" id="PS50042"/>
    </source>
</evidence>
<dbReference type="InterPro" id="IPR003117">
    <property type="entry name" value="cAMP_dep_PK_reg_su_I/II_a/b"/>
</dbReference>
<evidence type="ECO:0000256" key="5">
    <source>
        <dbReference type="ARBA" id="ARBA00022737"/>
    </source>
</evidence>
<keyword evidence="6 8" id="KW-0547">Nucleotide-binding</keyword>
<dbReference type="SMART" id="SM00100">
    <property type="entry name" value="cNMP"/>
    <property type="match status" value="2"/>
</dbReference>
<feature type="domain" description="Cyclic nucleotide-binding" evidence="11">
    <location>
        <begin position="389"/>
        <end position="513"/>
    </location>
</feature>
<evidence type="ECO:0000256" key="6">
    <source>
        <dbReference type="ARBA" id="ARBA00022741"/>
    </source>
</evidence>
<feature type="binding site" evidence="9">
    <location>
        <position position="463"/>
    </location>
    <ligand>
        <name>3',5'-cyclic AMP</name>
        <dbReference type="ChEBI" id="CHEBI:58165"/>
        <label>2</label>
    </ligand>
</feature>
<dbReference type="PROSITE" id="PS00889">
    <property type="entry name" value="CNMP_BINDING_2"/>
    <property type="match status" value="2"/>
</dbReference>
<dbReference type="SUPFAM" id="SSF47391">
    <property type="entry name" value="Dimerization-anchoring domain of cAMP-dependent PK regulatory subunit"/>
    <property type="match status" value="1"/>
</dbReference>
<keyword evidence="13" id="KW-1185">Reference proteome</keyword>
<dbReference type="InterPro" id="IPR014710">
    <property type="entry name" value="RmlC-like_jellyroll"/>
</dbReference>
<dbReference type="PANTHER" id="PTHR11635">
    <property type="entry name" value="CAMP-DEPENDENT PROTEIN KINASE REGULATORY CHAIN"/>
    <property type="match status" value="1"/>
</dbReference>
<comment type="subunit">
    <text evidence="8">Tetramer, composed of 2 regulatory (R) and 2 catalytic (C) subunits. In the presence of cAMP it dissociates into 2 active monomeric C subunits and an R dimer.</text>
</comment>
<dbReference type="Gene3D" id="1.20.890.10">
    <property type="entry name" value="cAMP-dependent protein kinase regulatory subunit, dimerization-anchoring domain"/>
    <property type="match status" value="1"/>
</dbReference>
<name>A0A9W7XZC5_9FUNG</name>
<dbReference type="PIRSF" id="PIRSF000548">
    <property type="entry name" value="PK_regulatory"/>
    <property type="match status" value="1"/>
</dbReference>
<feature type="region of interest" description="Disordered" evidence="10">
    <location>
        <begin position="1"/>
        <end position="20"/>
    </location>
</feature>
<dbReference type="AlphaFoldDB" id="A0A9W7XZC5"/>
<keyword evidence="5" id="KW-0677">Repeat</keyword>
<dbReference type="GO" id="GO:0005634">
    <property type="term" value="C:nucleus"/>
    <property type="evidence" value="ECO:0007669"/>
    <property type="project" value="TreeGrafter"/>
</dbReference>
<evidence type="ECO:0000256" key="10">
    <source>
        <dbReference type="SAM" id="MobiDB-lite"/>
    </source>
</evidence>
<proteinExistence type="inferred from homology"/>
<sequence length="520" mass="55910">MDSEKSTLSDVHSTEHEAEYTEVLTELREAVFRRRPADVYQFCAQHFQQKLAEQREGLLELVKMHPGILDSSAPATAVAASSAAPAESSSSTSGSGSSESRAAGVATSTSSMHQDEAPQESGPEADDGSDGPHVRMRHASEHAWSSGGGGGRGAMGDGADGVYGMINPAFSFGSSAAAGADGAGSGMTVDGDDDDESAEARDKFSSLVSVGAGAGGGMAAFAGRRFSVSAESMKPSTDAEYRKKFVAKTSAQKQRIRQALNGNFLFKNIDEDSYRDVVDAMEEKHVAKGQSVIVQGGVGDYFYIVERGTFDIYVRKDGAGEADKVMEVGDGGSFGELALMYNAPRAATVTATSAATLWALDRITFRSLLMERTSRKRRLYERFLETVPLLHSLEAYERQKIADALESVTYNDGDVIVRQGEPGDDFFLIEQGTVRVYKTEDEADEEGERREYPALGKGDYFGELALLDNQPRAATLVSCGRTKCARMTRNAFNRLLGPVINIIRREAGNYPHIQSLSNAA</sequence>
<dbReference type="Pfam" id="PF00027">
    <property type="entry name" value="cNMP_binding"/>
    <property type="match status" value="2"/>
</dbReference>
<comment type="similarity">
    <text evidence="1 8">Belongs to the cAMP-dependent kinase regulatory chain family.</text>
</comment>
<dbReference type="Proteomes" id="UP001149813">
    <property type="component" value="Unassembled WGS sequence"/>
</dbReference>
<dbReference type="InterPro" id="IPR012198">
    <property type="entry name" value="cAMP_dep_PK_reg_su"/>
</dbReference>
<dbReference type="InterPro" id="IPR018488">
    <property type="entry name" value="cNMP-bd_CS"/>
</dbReference>
<evidence type="ECO:0000256" key="9">
    <source>
        <dbReference type="PIRSR" id="PIRSR000548-1"/>
    </source>
</evidence>
<feature type="binding site" evidence="9">
    <location>
        <position position="336"/>
    </location>
    <ligand>
        <name>3',5'-cyclic AMP</name>
        <dbReference type="ChEBI" id="CHEBI:58165"/>
        <label>1</label>
    </ligand>
</feature>
<evidence type="ECO:0000256" key="8">
    <source>
        <dbReference type="PIRNR" id="PIRNR000548"/>
    </source>
</evidence>
<feature type="binding site" evidence="9">
    <location>
        <position position="345"/>
    </location>
    <ligand>
        <name>3',5'-cyclic AMP</name>
        <dbReference type="ChEBI" id="CHEBI:58165"/>
        <label>1</label>
    </ligand>
</feature>
<protein>
    <recommendedName>
        <fullName evidence="2 8">cAMP-dependent protein kinase regulatory subunit</fullName>
    </recommendedName>
</protein>
<dbReference type="PROSITE" id="PS00888">
    <property type="entry name" value="CNMP_BINDING_1"/>
    <property type="match status" value="1"/>
</dbReference>
<evidence type="ECO:0000313" key="13">
    <source>
        <dbReference type="Proteomes" id="UP001149813"/>
    </source>
</evidence>
<dbReference type="InterPro" id="IPR000595">
    <property type="entry name" value="cNMP-bd_dom"/>
</dbReference>
<dbReference type="GO" id="GO:0030552">
    <property type="term" value="F:cAMP binding"/>
    <property type="evidence" value="ECO:0007669"/>
    <property type="project" value="UniProtKB-KW"/>
</dbReference>
<dbReference type="CDD" id="cd12098">
    <property type="entry name" value="DD_R_ScPKA-like"/>
    <property type="match status" value="1"/>
</dbReference>
<dbReference type="CDD" id="cd00038">
    <property type="entry name" value="CAP_ED"/>
    <property type="match status" value="2"/>
</dbReference>
<dbReference type="EMBL" id="JANBOJ010000049">
    <property type="protein sequence ID" value="KAJ1723886.1"/>
    <property type="molecule type" value="Genomic_DNA"/>
</dbReference>
<feature type="region of interest" description="Disordered" evidence="10">
    <location>
        <begin position="177"/>
        <end position="197"/>
    </location>
</feature>
<evidence type="ECO:0000256" key="2">
    <source>
        <dbReference type="ARBA" id="ARBA00020355"/>
    </source>
</evidence>
<keyword evidence="4 8" id="KW-0116">cAMP-binding</keyword>
<dbReference type="FunFam" id="2.60.120.10:FF:000039">
    <property type="entry name" value="cAMP-dependent protein kinase regulatory subunit"/>
    <property type="match status" value="1"/>
</dbReference>
<dbReference type="InterPro" id="IPR018490">
    <property type="entry name" value="cNMP-bd_dom_sf"/>
</dbReference>